<feature type="transmembrane region" description="Helical" evidence="1">
    <location>
        <begin position="16"/>
        <end position="36"/>
    </location>
</feature>
<dbReference type="RefSeq" id="WP_054962498.1">
    <property type="nucleotide sequence ID" value="NZ_JBGOOF010000063.1"/>
</dbReference>
<dbReference type="Proteomes" id="UP001569151">
    <property type="component" value="Unassembled WGS sequence"/>
</dbReference>
<keyword evidence="5" id="KW-1185">Reference proteome</keyword>
<evidence type="ECO:0000313" key="4">
    <source>
        <dbReference type="Proteomes" id="UP000078406"/>
    </source>
</evidence>
<feature type="transmembrane region" description="Helical" evidence="1">
    <location>
        <begin position="48"/>
        <end position="67"/>
    </location>
</feature>
<keyword evidence="1" id="KW-0472">Membrane</keyword>
<proteinExistence type="predicted"/>
<sequence length="80" mass="8886">MFAQPTNTTFNKLLNFSNVALLLTFIALVVSVLISYPYAYKFTLGEQIAAHISTIVIAALLKVSYVTRCLAQYNLGLEVR</sequence>
<dbReference type="EMBL" id="LLEI02000083">
    <property type="protein sequence ID" value="OAJ92420.1"/>
    <property type="molecule type" value="Genomic_DNA"/>
</dbReference>
<gene>
    <name evidence="2" type="ORF">ACED39_23320</name>
    <name evidence="3" type="ORF">APB76_20720</name>
</gene>
<evidence type="ECO:0000313" key="2">
    <source>
        <dbReference type="EMBL" id="MEZ8211693.1"/>
    </source>
</evidence>
<dbReference type="Proteomes" id="UP000078406">
    <property type="component" value="Unassembled WGS sequence"/>
</dbReference>
<evidence type="ECO:0000313" key="5">
    <source>
        <dbReference type="Proteomes" id="UP001569151"/>
    </source>
</evidence>
<evidence type="ECO:0000313" key="3">
    <source>
        <dbReference type="EMBL" id="OAJ92420.1"/>
    </source>
</evidence>
<accession>A0A177XV01</accession>
<keyword evidence="1" id="KW-0812">Transmembrane</keyword>
<protein>
    <submittedName>
        <fullName evidence="3">Uncharacterized protein</fullName>
    </submittedName>
</protein>
<evidence type="ECO:0000256" key="1">
    <source>
        <dbReference type="SAM" id="Phobius"/>
    </source>
</evidence>
<reference evidence="2 5" key="2">
    <citation type="submission" date="2024-06" db="EMBL/GenBank/DDBJ databases">
        <authorList>
            <person name="Steensen K."/>
            <person name="Seneca J."/>
            <person name="Bartlau N."/>
            <person name="Yu A.X."/>
            <person name="Polz M.F."/>
        </authorList>
    </citation>
    <scope>NUCLEOTIDE SEQUENCE [LARGE SCALE GENOMIC DNA]</scope>
    <source>
        <strain evidence="2 5">1F146</strain>
    </source>
</reference>
<reference evidence="3 4" key="1">
    <citation type="journal article" date="2016" name="Syst. Appl. Microbiol.">
        <title>Vibrio bivalvicida sp. nov., a novel larval pathogen for bivalve molluscs reared in a hatchery.</title>
        <authorList>
            <person name="Dubert J."/>
            <person name="Romalde J.L."/>
            <person name="Prado S."/>
            <person name="Barja J.L."/>
        </authorList>
    </citation>
    <scope>NUCLEOTIDE SEQUENCE [LARGE SCALE GENOMIC DNA]</scope>
    <source>
        <strain evidence="3 4">605</strain>
    </source>
</reference>
<name>A0A177XV01_9VIBR</name>
<dbReference type="EMBL" id="JBGOOS010000068">
    <property type="protein sequence ID" value="MEZ8211693.1"/>
    <property type="molecule type" value="Genomic_DNA"/>
</dbReference>
<comment type="caution">
    <text evidence="3">The sequence shown here is derived from an EMBL/GenBank/DDBJ whole genome shotgun (WGS) entry which is preliminary data.</text>
</comment>
<dbReference type="AlphaFoldDB" id="A0A177XV01"/>
<organism evidence="3 4">
    <name type="scientific">Vibrio bivalvicida</name>
    <dbReference type="NCBI Taxonomy" id="1276888"/>
    <lineage>
        <taxon>Bacteria</taxon>
        <taxon>Pseudomonadati</taxon>
        <taxon>Pseudomonadota</taxon>
        <taxon>Gammaproteobacteria</taxon>
        <taxon>Vibrionales</taxon>
        <taxon>Vibrionaceae</taxon>
        <taxon>Vibrio</taxon>
        <taxon>Vibrio oreintalis group</taxon>
    </lineage>
</organism>
<keyword evidence="1" id="KW-1133">Transmembrane helix</keyword>